<evidence type="ECO:0000313" key="5">
    <source>
        <dbReference type="Proteomes" id="UP000449906"/>
    </source>
</evidence>
<evidence type="ECO:0000256" key="1">
    <source>
        <dbReference type="SAM" id="Coils"/>
    </source>
</evidence>
<name>A0A0A1DKJ9_NOCSI</name>
<dbReference type="STRING" id="2045.KR76_15850"/>
<dbReference type="Proteomes" id="UP000030300">
    <property type="component" value="Chromosome"/>
</dbReference>
<feature type="coiled-coil region" evidence="1">
    <location>
        <begin position="16"/>
        <end position="43"/>
    </location>
</feature>
<dbReference type="RefSeq" id="WP_038679631.1">
    <property type="nucleotide sequence ID" value="NZ_BJMC01000026.1"/>
</dbReference>
<evidence type="ECO:0000313" key="4">
    <source>
        <dbReference type="Proteomes" id="UP000030300"/>
    </source>
</evidence>
<keyword evidence="1" id="KW-0175">Coiled coil</keyword>
<reference evidence="2 4" key="1">
    <citation type="journal article" date="2015" name="Genome Announc.">
        <title>Complete Genome Sequence of Steroid-Transforming Nocardioides simplex VKM Ac-2033D.</title>
        <authorList>
            <person name="Shtratnikova V.Y."/>
            <person name="Schelkunov M.I."/>
            <person name="Pekov Y.A."/>
            <person name="Fokina V.V."/>
            <person name="Logacheva M.D."/>
            <person name="Sokolov S.L."/>
            <person name="Bragin E.Y."/>
            <person name="Ashapkin V.V."/>
            <person name="Donova M.V."/>
        </authorList>
    </citation>
    <scope>NUCLEOTIDE SEQUENCE [LARGE SCALE GENOMIC DNA]</scope>
    <source>
        <strain evidence="2 4">VKM Ac-2033D</strain>
    </source>
</reference>
<dbReference type="KEGG" id="psim:KR76_15850"/>
<sequence>MSTADRPDQRDDRALLAACQQEVSAARERLEDARRRGARQEVEPLRDSLIAALEGYAAVIERTGAPLPQRLQGELRLYRGLGRH</sequence>
<dbReference type="Proteomes" id="UP000449906">
    <property type="component" value="Unassembled WGS sequence"/>
</dbReference>
<dbReference type="GeneID" id="96610308"/>
<organism evidence="2 4">
    <name type="scientific">Nocardioides simplex</name>
    <name type="common">Arthrobacter simplex</name>
    <dbReference type="NCBI Taxonomy" id="2045"/>
    <lineage>
        <taxon>Bacteria</taxon>
        <taxon>Bacillati</taxon>
        <taxon>Actinomycetota</taxon>
        <taxon>Actinomycetes</taxon>
        <taxon>Propionibacteriales</taxon>
        <taxon>Nocardioidaceae</taxon>
        <taxon>Pimelobacter</taxon>
    </lineage>
</organism>
<dbReference type="EMBL" id="CP009896">
    <property type="protein sequence ID" value="AIY17874.1"/>
    <property type="molecule type" value="Genomic_DNA"/>
</dbReference>
<reference evidence="3 5" key="2">
    <citation type="submission" date="2019-09" db="EMBL/GenBank/DDBJ databases">
        <title>Pimelobacter sp. isolated from Paulinella.</title>
        <authorList>
            <person name="Jeong S.E."/>
        </authorList>
    </citation>
    <scope>NUCLEOTIDE SEQUENCE [LARGE SCALE GENOMIC DNA]</scope>
    <source>
        <strain evidence="3 5">Pch-N</strain>
    </source>
</reference>
<evidence type="ECO:0000313" key="3">
    <source>
        <dbReference type="EMBL" id="KAB2810886.1"/>
    </source>
</evidence>
<keyword evidence="4" id="KW-1185">Reference proteome</keyword>
<accession>A0A0A1DKJ9</accession>
<dbReference type="AlphaFoldDB" id="A0A0A1DKJ9"/>
<dbReference type="HOGENOM" id="CLU_2524224_0_0_11"/>
<dbReference type="EMBL" id="WBVM01000001">
    <property type="protein sequence ID" value="KAB2810886.1"/>
    <property type="molecule type" value="Genomic_DNA"/>
</dbReference>
<evidence type="ECO:0000313" key="2">
    <source>
        <dbReference type="EMBL" id="AIY17874.1"/>
    </source>
</evidence>
<protein>
    <submittedName>
        <fullName evidence="2">Uncharacterized protein</fullName>
    </submittedName>
</protein>
<proteinExistence type="predicted"/>
<gene>
    <name evidence="3" type="ORF">F9L07_02770</name>
    <name evidence="2" type="ORF">KR76_15850</name>
</gene>